<keyword evidence="2" id="KW-0812">Transmembrane</keyword>
<protein>
    <submittedName>
        <fullName evidence="3">Uncharacterized protein</fullName>
    </submittedName>
</protein>
<feature type="compositionally biased region" description="Low complexity" evidence="1">
    <location>
        <begin position="45"/>
        <end position="61"/>
    </location>
</feature>
<evidence type="ECO:0000256" key="2">
    <source>
        <dbReference type="SAM" id="Phobius"/>
    </source>
</evidence>
<feature type="transmembrane region" description="Helical" evidence="2">
    <location>
        <begin position="83"/>
        <end position="104"/>
    </location>
</feature>
<name>A0A5U9KXL5_SALNE</name>
<keyword evidence="2" id="KW-1133">Transmembrane helix</keyword>
<sequence>MTTLTAVPAFVPAGEGTSISSYLNSPAPEDGAGSPASQGSGEPVADATSTTTEDTSAQQASHRLGGNGGRRAEAAPASRKKALAWQISAGVLILGLAGAVAYLWKTVSQQEILLTSLDTAFRSGQLDSLPQRIQALEEKQQQYLPVTQAQTWRDEDGLARKALETQVTQLVKDSESLRADVTALATQQDSLKQLTDALSSRLDEQVSRIDALSAWKAQREEKAAGTAVKPSAPRTREVPGTPSPAVKKNTVSRAFPPPFVLTGVERRGGQSYAVVLPAGSGSDWSQLQMLSPGESYRGWTLVSTDGNRAAFKVNGHIQQLTP</sequence>
<dbReference type="Proteomes" id="UP000839726">
    <property type="component" value="Unassembled WGS sequence"/>
</dbReference>
<gene>
    <name evidence="3" type="ORF">DRY71_25020</name>
</gene>
<accession>A0A5U9KXL5</accession>
<dbReference type="EMBL" id="AAGUYM010000047">
    <property type="protein sequence ID" value="EBS2695940.1"/>
    <property type="molecule type" value="Genomic_DNA"/>
</dbReference>
<keyword evidence="2" id="KW-0472">Membrane</keyword>
<organism evidence="3">
    <name type="scientific">Salmonella newport</name>
    <dbReference type="NCBI Taxonomy" id="108619"/>
    <lineage>
        <taxon>Bacteria</taxon>
        <taxon>Pseudomonadati</taxon>
        <taxon>Pseudomonadota</taxon>
        <taxon>Gammaproteobacteria</taxon>
        <taxon>Enterobacterales</taxon>
        <taxon>Enterobacteriaceae</taxon>
        <taxon>Salmonella</taxon>
    </lineage>
</organism>
<dbReference type="AlphaFoldDB" id="A0A5U9KXL5"/>
<evidence type="ECO:0000256" key="1">
    <source>
        <dbReference type="SAM" id="MobiDB-lite"/>
    </source>
</evidence>
<feature type="region of interest" description="Disordered" evidence="1">
    <location>
        <begin position="220"/>
        <end position="250"/>
    </location>
</feature>
<proteinExistence type="predicted"/>
<evidence type="ECO:0000313" key="3">
    <source>
        <dbReference type="EMBL" id="EBS2695940.1"/>
    </source>
</evidence>
<reference evidence="3" key="1">
    <citation type="submission" date="2018-07" db="EMBL/GenBank/DDBJ databases">
        <authorList>
            <person name="Ashton P.M."/>
            <person name="Dallman T."/>
            <person name="Nair S."/>
            <person name="De Pinna E."/>
            <person name="Peters T."/>
            <person name="Grant K."/>
        </authorList>
    </citation>
    <scope>NUCLEOTIDE SEQUENCE [LARGE SCALE GENOMIC DNA]</scope>
    <source>
        <strain evidence="3">436933</strain>
    </source>
</reference>
<comment type="caution">
    <text evidence="3">The sequence shown here is derived from an EMBL/GenBank/DDBJ whole genome shotgun (WGS) entry which is preliminary data.</text>
</comment>
<feature type="region of interest" description="Disordered" evidence="1">
    <location>
        <begin position="14"/>
        <end position="75"/>
    </location>
</feature>